<feature type="compositionally biased region" description="Basic and acidic residues" evidence="1">
    <location>
        <begin position="348"/>
        <end position="363"/>
    </location>
</feature>
<dbReference type="InterPro" id="IPR003169">
    <property type="entry name" value="GYF"/>
</dbReference>
<dbReference type="Proteomes" id="UP000026915">
    <property type="component" value="Chromosome 1"/>
</dbReference>
<dbReference type="InterPro" id="IPR045894">
    <property type="entry name" value="At5g08430-like"/>
</dbReference>
<protein>
    <submittedName>
        <fullName evidence="4">SWIB/MDM2 domain,Plus-3,GYF, putative isoform 2</fullName>
    </submittedName>
</protein>
<feature type="compositionally biased region" description="Polar residues" evidence="1">
    <location>
        <begin position="315"/>
        <end position="328"/>
    </location>
</feature>
<dbReference type="Pfam" id="PF02213">
    <property type="entry name" value="GYF"/>
    <property type="match status" value="1"/>
</dbReference>
<dbReference type="HOGENOM" id="CLU_019956_0_0_1"/>
<organism evidence="4 5">
    <name type="scientific">Theobroma cacao</name>
    <name type="common">Cacao</name>
    <name type="synonym">Cocoa</name>
    <dbReference type="NCBI Taxonomy" id="3641"/>
    <lineage>
        <taxon>Eukaryota</taxon>
        <taxon>Viridiplantae</taxon>
        <taxon>Streptophyta</taxon>
        <taxon>Embryophyta</taxon>
        <taxon>Tracheophyta</taxon>
        <taxon>Spermatophyta</taxon>
        <taxon>Magnoliopsida</taxon>
        <taxon>eudicotyledons</taxon>
        <taxon>Gunneridae</taxon>
        <taxon>Pentapetalae</taxon>
        <taxon>rosids</taxon>
        <taxon>malvids</taxon>
        <taxon>Malvales</taxon>
        <taxon>Malvaceae</taxon>
        <taxon>Byttnerioideae</taxon>
        <taxon>Theobroma</taxon>
    </lineage>
</organism>
<dbReference type="Gene3D" id="3.90.70.200">
    <property type="entry name" value="Plus-3 domain"/>
    <property type="match status" value="1"/>
</dbReference>
<dbReference type="AlphaFoldDB" id="A0A061DS30"/>
<sequence length="472" mass="53685">MKVYDLLETHYAENQDAWSDGFSSMSDEDDVGEEQKSVISERKAYQKKKVIETPKSCFAAIVQDNIKLVYLKKSLVQDLLKDPERFEAKVVGSFVRIKSDPNYYLQQNSHQLVLVKGLKKASGNNDINTDILLQVSNFVKDVNLSMLSDDNFAQEECEDLHQRVKNGLLKRLTIVELEAKARILHEDITKHWLSAEITLLQKLIDRANEKGWRRELFEYMERRELLMTPEEQSQLLLEVPNVIAEEIDIETAPQDFPGDEQENDNSLVSTLKGTSDIPSDTALGGKLSTLMPSTIEEIELETAPQDIPDDKQESDSSLVSTLKGTSDIPSDRALDGKLSTLMPSTIDNQHDVHEQPKRPRDSNYARAQLVDIPVKDGYIEKQSFVNISNTQVIDLSDDDEDSNEVQALDGVNSLMWHYSDPRGYEQGPFSLKSLKGWKDAHYFPPDFKVWKTGQSKRKAVLLTDILHRMFPI</sequence>
<evidence type="ECO:0000259" key="3">
    <source>
        <dbReference type="PROSITE" id="PS51360"/>
    </source>
</evidence>
<evidence type="ECO:0000256" key="1">
    <source>
        <dbReference type="SAM" id="MobiDB-lite"/>
    </source>
</evidence>
<dbReference type="SMART" id="SM00444">
    <property type="entry name" value="GYF"/>
    <property type="match status" value="1"/>
</dbReference>
<proteinExistence type="predicted"/>
<dbReference type="PANTHER" id="PTHR46851">
    <property type="entry name" value="OS01G0884500 PROTEIN"/>
    <property type="match status" value="1"/>
</dbReference>
<evidence type="ECO:0000313" key="4">
    <source>
        <dbReference type="EMBL" id="EOX92753.1"/>
    </source>
</evidence>
<dbReference type="InterPro" id="IPR058668">
    <property type="entry name" value="NERD_dom"/>
</dbReference>
<dbReference type="PROSITE" id="PS51360">
    <property type="entry name" value="PLUS3"/>
    <property type="match status" value="1"/>
</dbReference>
<dbReference type="GO" id="GO:0003677">
    <property type="term" value="F:DNA binding"/>
    <property type="evidence" value="ECO:0007669"/>
    <property type="project" value="InterPro"/>
</dbReference>
<dbReference type="SMART" id="SM00719">
    <property type="entry name" value="Plus3"/>
    <property type="match status" value="1"/>
</dbReference>
<evidence type="ECO:0000313" key="5">
    <source>
        <dbReference type="Proteomes" id="UP000026915"/>
    </source>
</evidence>
<feature type="domain" description="Plus3" evidence="3">
    <location>
        <begin position="60"/>
        <end position="189"/>
    </location>
</feature>
<feature type="region of interest" description="Disordered" evidence="1">
    <location>
        <begin position="301"/>
        <end position="365"/>
    </location>
</feature>
<feature type="domain" description="GYF" evidence="2">
    <location>
        <begin position="413"/>
        <end position="467"/>
    </location>
</feature>
<dbReference type="InterPro" id="IPR004343">
    <property type="entry name" value="Plus-3_dom"/>
</dbReference>
<accession>A0A061DS30</accession>
<dbReference type="Pfam" id="PF03126">
    <property type="entry name" value="Plus-3"/>
    <property type="match status" value="1"/>
</dbReference>
<dbReference type="Gene3D" id="3.30.1490.40">
    <property type="match status" value="1"/>
</dbReference>
<dbReference type="PROSITE" id="PS50829">
    <property type="entry name" value="GYF"/>
    <property type="match status" value="1"/>
</dbReference>
<dbReference type="Gramene" id="EOX92753">
    <property type="protein sequence ID" value="EOX92753"/>
    <property type="gene ID" value="TCM_001638"/>
</dbReference>
<name>A0A061DS30_THECC</name>
<evidence type="ECO:0000259" key="2">
    <source>
        <dbReference type="PROSITE" id="PS50829"/>
    </source>
</evidence>
<gene>
    <name evidence="4" type="ORF">TCM_001638</name>
</gene>
<dbReference type="SUPFAM" id="SSF159042">
    <property type="entry name" value="Plus3-like"/>
    <property type="match status" value="1"/>
</dbReference>
<dbReference type="Pfam" id="PF25980">
    <property type="entry name" value="NERD_plant"/>
    <property type="match status" value="1"/>
</dbReference>
<dbReference type="SUPFAM" id="SSF55277">
    <property type="entry name" value="GYF domain"/>
    <property type="match status" value="1"/>
</dbReference>
<dbReference type="EMBL" id="CM001879">
    <property type="protein sequence ID" value="EOX92753.1"/>
    <property type="molecule type" value="Genomic_DNA"/>
</dbReference>
<keyword evidence="5" id="KW-1185">Reference proteome</keyword>
<dbReference type="InterPro" id="IPR035445">
    <property type="entry name" value="GYF-like_dom_sf"/>
</dbReference>
<dbReference type="PANTHER" id="PTHR46851:SF11">
    <property type="entry name" value="GYF DOMAIN-CONTAINING PROTEIN"/>
    <property type="match status" value="1"/>
</dbReference>
<reference evidence="4 5" key="1">
    <citation type="journal article" date="2013" name="Genome Biol.">
        <title>The genome sequence of the most widely cultivated cacao type and its use to identify candidate genes regulating pod color.</title>
        <authorList>
            <person name="Motamayor J.C."/>
            <person name="Mockaitis K."/>
            <person name="Schmutz J."/>
            <person name="Haiminen N."/>
            <person name="Iii D.L."/>
            <person name="Cornejo O."/>
            <person name="Findley S.D."/>
            <person name="Zheng P."/>
            <person name="Utro F."/>
            <person name="Royaert S."/>
            <person name="Saski C."/>
            <person name="Jenkins J."/>
            <person name="Podicheti R."/>
            <person name="Zhao M."/>
            <person name="Scheffler B.E."/>
            <person name="Stack J.C."/>
            <person name="Feltus F.A."/>
            <person name="Mustiga G.M."/>
            <person name="Amores F."/>
            <person name="Phillips W."/>
            <person name="Marelli J.P."/>
            <person name="May G.D."/>
            <person name="Shapiro H."/>
            <person name="Ma J."/>
            <person name="Bustamante C.D."/>
            <person name="Schnell R.J."/>
            <person name="Main D."/>
            <person name="Gilbert D."/>
            <person name="Parida L."/>
            <person name="Kuhn D.N."/>
        </authorList>
    </citation>
    <scope>NUCLEOTIDE SEQUENCE [LARGE SCALE GENOMIC DNA]</scope>
    <source>
        <strain evidence="5">cv. Matina 1-6</strain>
    </source>
</reference>
<dbReference type="InterPro" id="IPR036128">
    <property type="entry name" value="Plus3-like_sf"/>
</dbReference>